<dbReference type="PANTHER" id="PTHR30535">
    <property type="entry name" value="VITAMIN B12-BINDING PROTEIN"/>
    <property type="match status" value="1"/>
</dbReference>
<dbReference type="STRING" id="1161919.EPIR_3047"/>
<dbReference type="InterPro" id="IPR050902">
    <property type="entry name" value="ABC_Transporter_SBP"/>
</dbReference>
<sequence>MCIISKYFIKNIIEKLLFLISIMLFPCISYSADFPVTVESCGQPLTFTEAPQRAVINDLNMSEMAFSLGLQNHIVGITGVSGWYKITPDFKLNQGSIPELAAKYPSLETLLAVTPDLFFAGWNYGMKIGGDVTPQSLAHYGIKTLVLSESCTFVDKRRPRATMDLLYGDEMKLGEIFGKREQALKLVASWKARVAAVQMKTDQQKPLKVFVYDSGEDKPFTSGKYAMPTAIIEAAGGKNIMDNLDASWVTTSWESVANNQPDVIILLDYQTGGGAETLQHFLESHPLMKQTPAVKNHHYVKLQYTELTPGPSNIDAVEKIANVLERTKSHQK</sequence>
<proteinExistence type="predicted"/>
<protein>
    <submittedName>
        <fullName evidence="2">Vitamin B12-binding protein</fullName>
    </submittedName>
</protein>
<evidence type="ECO:0000259" key="1">
    <source>
        <dbReference type="PROSITE" id="PS50983"/>
    </source>
</evidence>
<dbReference type="CDD" id="cd01148">
    <property type="entry name" value="TroA_a"/>
    <property type="match status" value="1"/>
</dbReference>
<feature type="domain" description="Fe/B12 periplasmic-binding" evidence="1">
    <location>
        <begin position="53"/>
        <end position="332"/>
    </location>
</feature>
<organism evidence="2 3">
    <name type="scientific">Erwinia piriflorinigrans CFBP 5888</name>
    <dbReference type="NCBI Taxonomy" id="1161919"/>
    <lineage>
        <taxon>Bacteria</taxon>
        <taxon>Pseudomonadati</taxon>
        <taxon>Pseudomonadota</taxon>
        <taxon>Gammaproteobacteria</taxon>
        <taxon>Enterobacterales</taxon>
        <taxon>Erwiniaceae</taxon>
        <taxon>Erwinia</taxon>
    </lineage>
</organism>
<gene>
    <name evidence="2" type="primary">yadT</name>
    <name evidence="2" type="ORF">EPIR_3047</name>
</gene>
<dbReference type="Proteomes" id="UP000018217">
    <property type="component" value="Unassembled WGS sequence"/>
</dbReference>
<keyword evidence="3" id="KW-1185">Reference proteome</keyword>
<dbReference type="SUPFAM" id="SSF53807">
    <property type="entry name" value="Helical backbone' metal receptor"/>
    <property type="match status" value="1"/>
</dbReference>
<evidence type="ECO:0000313" key="3">
    <source>
        <dbReference type="Proteomes" id="UP000018217"/>
    </source>
</evidence>
<dbReference type="PANTHER" id="PTHR30535:SF7">
    <property type="entry name" value="IRON(III) DICITRATE-BINDING PROTEIN"/>
    <property type="match status" value="1"/>
</dbReference>
<comment type="caution">
    <text evidence="2">The sequence shown here is derived from an EMBL/GenBank/DDBJ whole genome shotgun (WGS) entry which is preliminary data.</text>
</comment>
<dbReference type="EMBL" id="CAHS01000020">
    <property type="protein sequence ID" value="CCG88410.1"/>
    <property type="molecule type" value="Genomic_DNA"/>
</dbReference>
<dbReference type="AlphaFoldDB" id="V5ZBL6"/>
<dbReference type="Pfam" id="PF01497">
    <property type="entry name" value="Peripla_BP_2"/>
    <property type="match status" value="1"/>
</dbReference>
<dbReference type="InterPro" id="IPR002491">
    <property type="entry name" value="ABC_transptr_periplasmic_BD"/>
</dbReference>
<reference evidence="2 3" key="1">
    <citation type="journal article" date="2013" name="Syst. Appl. Microbiol.">
        <title>Phylogenetic position and virulence apparatus of the pear flower necrosis pathogen Erwinia piriflorinigrans CFBP 5888T as assessed by comparative genomics.</title>
        <authorList>
            <person name="Smits T.H."/>
            <person name="Rezzonico F."/>
            <person name="Lopez M.M."/>
            <person name="Blom J."/>
            <person name="Goesmann A."/>
            <person name="Frey J.E."/>
            <person name="Duffy B."/>
        </authorList>
    </citation>
    <scope>NUCLEOTIDE SEQUENCE [LARGE SCALE GENOMIC DNA]</scope>
    <source>
        <strain evidence="3">CFBP5888</strain>
    </source>
</reference>
<evidence type="ECO:0000313" key="2">
    <source>
        <dbReference type="EMBL" id="CCG88410.1"/>
    </source>
</evidence>
<dbReference type="Gene3D" id="3.40.50.1980">
    <property type="entry name" value="Nitrogenase molybdenum iron protein domain"/>
    <property type="match status" value="2"/>
</dbReference>
<dbReference type="PROSITE" id="PS50983">
    <property type="entry name" value="FE_B12_PBP"/>
    <property type="match status" value="1"/>
</dbReference>
<accession>V5ZBL6</accession>
<name>V5ZBL6_9GAMM</name>